<accession>A0ACC1B5J2</accession>
<protein>
    <submittedName>
        <fullName evidence="1">Uncharacterized protein</fullName>
    </submittedName>
</protein>
<comment type="caution">
    <text evidence="1">The sequence shown here is derived from an EMBL/GenBank/DDBJ whole genome shotgun (WGS) entry which is preliminary data.</text>
</comment>
<gene>
    <name evidence="1" type="ORF">Patl1_15233</name>
</gene>
<sequence length="479" mass="53808">MVGMGNYIMILYIYEQHVNTNSEEELEMEIEGKSEYSNFYSMYEGIGPWSYAENSYYQRKASEIAQQIICQEIINKLDIKLVFHSGEGQSAAEFQVFFNDLVSNDFNTLFKLFPPKRRYYAAGVPGSFHDRLFPEPSLCIAFSAFAFYWLSNVPGLFGSVCGGLGAIPGCKSTISCRWRADGSDLTSLMQLMEIPKINSSQIETVLNIAPALDFVAVPEELEMEIEGKCEYPNSYSTYEGNGPYSYAENSYYQRKASEIAQEIICQEIINKLDIKQVFHSGLFHSFCIADFGCATGPNAFLADQAIIEAVELKLKSGEEGQNAAEFQVFFNDHVSNDFNTLFKLLPPERRYCAAGVPGSFHDRLFPKASLPIAYSSFALHWLSNMPKEVKDKTSKAWNGGRIHYTSERREVLQAYSDQFAEDLARFLAARAQELMGGGLMALIFPGLSDNICISQNTAGLVFQLLGSCLMEMVQKVRKF</sequence>
<organism evidence="1 2">
    <name type="scientific">Pistacia atlantica</name>
    <dbReference type="NCBI Taxonomy" id="434234"/>
    <lineage>
        <taxon>Eukaryota</taxon>
        <taxon>Viridiplantae</taxon>
        <taxon>Streptophyta</taxon>
        <taxon>Embryophyta</taxon>
        <taxon>Tracheophyta</taxon>
        <taxon>Spermatophyta</taxon>
        <taxon>Magnoliopsida</taxon>
        <taxon>eudicotyledons</taxon>
        <taxon>Gunneridae</taxon>
        <taxon>Pentapetalae</taxon>
        <taxon>rosids</taxon>
        <taxon>malvids</taxon>
        <taxon>Sapindales</taxon>
        <taxon>Anacardiaceae</taxon>
        <taxon>Pistacia</taxon>
    </lineage>
</organism>
<evidence type="ECO:0000313" key="1">
    <source>
        <dbReference type="EMBL" id="KAJ0094161.1"/>
    </source>
</evidence>
<keyword evidence="2" id="KW-1185">Reference proteome</keyword>
<reference evidence="2" key="1">
    <citation type="journal article" date="2023" name="G3 (Bethesda)">
        <title>Genome assembly and association tests identify interacting loci associated with vigor, precocity, and sex in interspecific pistachio rootstocks.</title>
        <authorList>
            <person name="Palmer W."/>
            <person name="Jacygrad E."/>
            <person name="Sagayaradj S."/>
            <person name="Cavanaugh K."/>
            <person name="Han R."/>
            <person name="Bertier L."/>
            <person name="Beede B."/>
            <person name="Kafkas S."/>
            <person name="Golino D."/>
            <person name="Preece J."/>
            <person name="Michelmore R."/>
        </authorList>
    </citation>
    <scope>NUCLEOTIDE SEQUENCE [LARGE SCALE GENOMIC DNA]</scope>
</reference>
<proteinExistence type="predicted"/>
<name>A0ACC1B5J2_9ROSI</name>
<dbReference type="EMBL" id="CM047902">
    <property type="protein sequence ID" value="KAJ0094161.1"/>
    <property type="molecule type" value="Genomic_DNA"/>
</dbReference>
<evidence type="ECO:0000313" key="2">
    <source>
        <dbReference type="Proteomes" id="UP001164250"/>
    </source>
</evidence>
<dbReference type="Proteomes" id="UP001164250">
    <property type="component" value="Chromosome 6"/>
</dbReference>